<dbReference type="WBParaSite" id="ES5_v2.g22718.t1">
    <property type="protein sequence ID" value="ES5_v2.g22718.t1"/>
    <property type="gene ID" value="ES5_v2.g22718"/>
</dbReference>
<evidence type="ECO:0000313" key="1">
    <source>
        <dbReference type="Proteomes" id="UP000887579"/>
    </source>
</evidence>
<reference evidence="2" key="1">
    <citation type="submission" date="2022-11" db="UniProtKB">
        <authorList>
            <consortium name="WormBaseParasite"/>
        </authorList>
    </citation>
    <scope>IDENTIFICATION</scope>
</reference>
<protein>
    <submittedName>
        <fullName evidence="2">Uncharacterized protein</fullName>
    </submittedName>
</protein>
<proteinExistence type="predicted"/>
<sequence length="113" mass="12280">MFNLKSIIFIFVIYITFIAADDGGLSDIPFNGTPDDVEDAFRTKLAVEMAEKNMKTATLNKKILSAVYGGMDIRSIGAAGAVRVPRPKPRPIDINAAGGRAVGLSTYENFVRR</sequence>
<name>A0AC34FZ14_9BILA</name>
<evidence type="ECO:0000313" key="2">
    <source>
        <dbReference type="WBParaSite" id="ES5_v2.g22718.t1"/>
    </source>
</evidence>
<dbReference type="Proteomes" id="UP000887579">
    <property type="component" value="Unplaced"/>
</dbReference>
<accession>A0AC34FZ14</accession>
<organism evidence="1 2">
    <name type="scientific">Panagrolaimus sp. ES5</name>
    <dbReference type="NCBI Taxonomy" id="591445"/>
    <lineage>
        <taxon>Eukaryota</taxon>
        <taxon>Metazoa</taxon>
        <taxon>Ecdysozoa</taxon>
        <taxon>Nematoda</taxon>
        <taxon>Chromadorea</taxon>
        <taxon>Rhabditida</taxon>
        <taxon>Tylenchina</taxon>
        <taxon>Panagrolaimomorpha</taxon>
        <taxon>Panagrolaimoidea</taxon>
        <taxon>Panagrolaimidae</taxon>
        <taxon>Panagrolaimus</taxon>
    </lineage>
</organism>